<comment type="caution">
    <text evidence="2">The sequence shown here is derived from an EMBL/GenBank/DDBJ whole genome shotgun (WGS) entry which is preliminary data.</text>
</comment>
<dbReference type="VEuPathDB" id="GiardiaDB:GMRT_14184"/>
<reference evidence="2 3" key="1">
    <citation type="submission" date="2019-05" db="EMBL/GenBank/DDBJ databases">
        <title>The compact genome of Giardia muris reveals important steps in the evolution of intestinal protozoan parasites.</title>
        <authorList>
            <person name="Xu F."/>
            <person name="Jimenez-Gonzalez A."/>
            <person name="Einarsson E."/>
            <person name="Astvaldsson A."/>
            <person name="Peirasmaki D."/>
            <person name="Eckmann L."/>
            <person name="Andersson J.O."/>
            <person name="Svard S.G."/>
            <person name="Jerlstrom-Hultqvist J."/>
        </authorList>
    </citation>
    <scope>NUCLEOTIDE SEQUENCE [LARGE SCALE GENOMIC DNA]</scope>
    <source>
        <strain evidence="2 3">Roberts-Thomson</strain>
    </source>
</reference>
<sequence length="3423" mass="386221">MYIAQGVFRTLYIRNMVCFIHNLGSYGSVGSAIVPFLDQSVCYRVRTNEGAESQEYLFTVKEMSILHMVWVPRDILPPSLILDSRRYIPEADKWYGRIREVFGASRLSFVERVWQCYNPILGKGSGLGCTLKDVRASFNGYMSEHAQQLQVLKAVRALSQESTSPTITENLGLYQTIYTSISPTSHELVEIPHPDDILNTYCLVSWVNGIQTQCSWERIMTVPSGSIVLYNYFLQQNRLIHSLTIPRICSSFFCLRTVSTQHFISHMANKLACCNMPADHIPNRTPLLIHKAHVPYSFFVRTHTLIPIIADNFLLYNTFCQHIKKGIFNLLGSAWWVAPDVERGMSAGPAIVSRYFSFVKHIYKINSLSTPIMEGSPLTSPQTFAPMWLHSDQSSASIPPYIFQACLQDDPVPIYVRSDLPPTEEDLSSLSHAQPLFNNFLHFQPCDTPFIIVTTKESLTRWSHDLARHCSQNMTFVCDSSPITQAMFRKYFVVQSLDDLQDSDSIDDNVHDTESRSASRRQAERDWYLNITLPSAGLDGDIQGSPTPQRRACRCQYFEADWCRQCAPSYTPTIPHTPQMTTEENNSSCYQTRLDELQSTSIFHDGHSYYLTQNPIGDLITVRKTSMEEHYMEPSLKQEGSISSGTIHVLPNSKFPFSFLLIVDTEVPKLLDILTQIPFDCLVVDSPRTMAEGRFRGLSLYHNINAKHRILLTPVPFRIPCSDLLRNIPSDQSDASVIRRWMDSNLKAIGDLKDPEYEMAINVFSFLAQHIPQSAKKLLQDVGVSIRAAVAQDGGDTTRYTKLALYALLHYLDAECIPENCLKAVRFYEENTCKELAKRCEAANNEQDRSNNGMRNLFYWSARTTQVLNSSSFEANRDEFLRNTHDSLYNPKYYNFNEEPFAPFHEILARLHHLIRENPHEMSSADLTLSSLEPITAISSSSNIKQEPTQVSIEKDMDAYSPLELQLLDDFPENTPTEKDILQAELRMVLGSTHQTQSAFVLPLPQTLEQIIQQRSFLDSDGNVRLILFDDQKSLLLPSYQHTEIRSGVTRYSYPVYELCNQYCAFELLMLLWTERPLSLGDRYNLLAATVQETEHSKGLPPDQYTCQFSEIRAQYLSTVVNAFIAQYHDLHDMEEHYQHLSGRLGPVDAFLEVQRKRMAIVVPDVLYNATHAFLTGKYHEQAYIQDVRGYMQKIVIKDLFQRSNTDGALDIAAFTTLYRGLMLRLFQFLLGEEDTSEDQLPCISVIPESTILLLSVLLELSNPNVRKGKHLDELYSALQTYLVVFPVVSTRITEFLTTKLFLEFQYTFLPKLKPTLPFLLQLVARKTIEEQLLIMKQRATHAMYGEVVLLARHLYALTQAGELGKPRDLCYDALFTVIKNYLISTTPLSDANIGGQIKKAALEGGLGLKVTMSYFMDPVLRQTMSSWLDANLLIQGSLRVIYGNVRSSLRSYYAAVKPKRSTDPEDLNPSMAILDVSITRRQSKEMTPVKVLADVLPYFTYAGSNLTLQLQEEVGDPYSGLTLHAVSGNALISSPVTNNSIYLKTKKTGGLTGMTPSEALKYYFVMRYSKPAAIQAHGGTYLVQQPCTVPKFPAESTQGTRNVGMQDVVTVSQFHPTPHEKRYFLDGPPTLCSECGKTTSQDTEREKTGFCYICGRALQPYASSGDSLPGESLVYTLPSINATECVLPPSTIESQDAQVVGITSINGLISSNLCLSTYDGALLQEPLYARESTDTHLPSPIVISYIDTQLRRSLTNLHTVLKEVGGTTQFQEFYEERSLSYIAAVCSFYQATKFLSCASEYEPPYLDHMLSLGKSFSFIEHGLSYLLYGHTITDLVFNLFAALQKVLSRPLPFENPVFITELLENFLRWSATVRRKDTRALVTPLSASLLPLYNRFRNTRLSSLYGLFVPYAFYPTHYVLSTFCATTYPDIFSQSHLITSDTSLCVFVPHGEKGVPLASYSPATQCLIRWYLIYRDLITFATSADGEQGRNARVWEYDLRNAFLGFRALVSSTGSPCYGHTISTILSMLLSKEALHPVAPLNYTLKGEPWSSDFIQGGLFTSENIIADNTLVFALLTNIMSHASSFIGNGSLVAEDTHFVTLPECPHRALATFFYRTFETVNISLQHGFQDASFSQFFAQLCYQHRLIRSKVRVLSLTSPFSFHVSAGVQEQIREYLADPTASRLQRLFQYDYFWVYHFLRSHYLYDMPAINTLREEARHWSTDVVSLGFQVEEQYPGLQYVPASSLILETHPPSQACPNKLDPSDERPQSGEATSFRLDDAHVDSKGSSIPLADSDHLLREASLTFAIDAMILQRQGFLQYIALRNLRMMLVRNYPYGISPIPPFPRTVTIPASQALIASLGFDPTKVIPHLETVFSPQRVTPLPNFLTSELPFLPNERLCDWELNMNTPARSDIFTIDWQLKHLPSSPADTEIICFETDPCTGFPLSSHEDILATLRGEDKVANPIPKCASQIKQMMSSLEQCLDSMRKRRFVVDQLQRRGLTIGLTPAEVCGYLIPDRSREVAGQIIPLTDSQIMFATATFINLLWIFYQTKSPLPEELRSYTNAENAHVFLQQVNRIRSMNAKIKETFFLTRVLLTLVTSDMLALNCNVVFTPSFVEMAENRANQCLVPPSLEAMNQPLDALFRDLTATSQKLITVAWNHKYMYSPLPRSGIGGLNDPTKFHELHEYMRRAGPYVAAMDQFISFTDYLFKAFFSIEDTLEDRMKHPFSLIDQFTIFDYGLTNYRDILFRVCALKINFLSKVGLSQDTINEMHHDGLVTALQASIVITLARRIDQLWNRIMDFHLTQRTPINSRMNSLPSKHSSSTPVAFDPCHACDEISKFLDRVGNRIEITFGGASVNQPPILPTSTYAINSLPPKFKKLYMAYFKAIPSLGLETPLLSDHVIGFADSSGLLYKKVPTHDMIVCSVREIAAIPRLAEIRSKPTLLFQPTGKEFCSGRYRQIEEAIAIERVLQHDPYGQNTDDQELWGRIFQAFRNQAPSKARSIVMQAYSRMDVPTLPCYPSSRTLSDDLSGSLEHVDCLVPNTHSYTPTPLDLSYSRPTSSIPCVEPGTITQPLPSSIGDYGKMTSMAPISPSVGLLYSPLNTPMIPPIPPVGVGVSQLHYVHNPIQQRFSGLSPVLHPQVGYSGQIMQPLPMQVGMQMPSQASLSSRLSQHPSKPPYVYPPTSAGTVGEDPRFQYPKITHPSLLMPTTPSPPSKAPFSLSSFTEPIDVIRDGLTNIYPQLFKSTMDERAMEHELSKLLPDLSQPDIVPGTDAWNHLLEYAALARRPPKSPNNLELIRIDIRDALTKCVDETGASLSLSTIGDHYAQAKEEARAALTTAVTPYIDYLVEKGYLHAYELRKSIVNRKGVQEEHVTQLSNALKELSKFMSLQQLVVSRPEIRPQVVLMWVALHVCRRH</sequence>
<protein>
    <submittedName>
        <fullName evidence="2">Uncharacterized protein</fullName>
    </submittedName>
</protein>
<proteinExistence type="predicted"/>
<evidence type="ECO:0000256" key="1">
    <source>
        <dbReference type="SAM" id="MobiDB-lite"/>
    </source>
</evidence>
<evidence type="ECO:0000313" key="3">
    <source>
        <dbReference type="Proteomes" id="UP000315496"/>
    </source>
</evidence>
<keyword evidence="3" id="KW-1185">Reference proteome</keyword>
<dbReference type="EMBL" id="VDLU01000001">
    <property type="protein sequence ID" value="TNJ30278.1"/>
    <property type="molecule type" value="Genomic_DNA"/>
</dbReference>
<evidence type="ECO:0000313" key="2">
    <source>
        <dbReference type="EMBL" id="TNJ30278.1"/>
    </source>
</evidence>
<name>A0A4Z1T3Q2_GIAMU</name>
<dbReference type="OrthoDB" id="10252376at2759"/>
<accession>A0A4Z1T3Q2</accession>
<gene>
    <name evidence="2" type="ORF">GMRT_14184</name>
</gene>
<feature type="region of interest" description="Disordered" evidence="1">
    <location>
        <begin position="2254"/>
        <end position="2274"/>
    </location>
</feature>
<dbReference type="Proteomes" id="UP000315496">
    <property type="component" value="Chromosome 1"/>
</dbReference>
<organism evidence="2 3">
    <name type="scientific">Giardia muris</name>
    <dbReference type="NCBI Taxonomy" id="5742"/>
    <lineage>
        <taxon>Eukaryota</taxon>
        <taxon>Metamonada</taxon>
        <taxon>Diplomonadida</taxon>
        <taxon>Hexamitidae</taxon>
        <taxon>Giardiinae</taxon>
        <taxon>Giardia</taxon>
    </lineage>
</organism>